<dbReference type="GO" id="GO:0016810">
    <property type="term" value="F:hydrolase activity, acting on carbon-nitrogen (but not peptide) bonds"/>
    <property type="evidence" value="ECO:0007669"/>
    <property type="project" value="InterPro"/>
</dbReference>
<dbReference type="AlphaFoldDB" id="H3ZBA5"/>
<dbReference type="Gene3D" id="3.20.20.370">
    <property type="entry name" value="Glycoside hydrolase/deacetylase"/>
    <property type="match status" value="1"/>
</dbReference>
<dbReference type="EMBL" id="AHTH01000005">
    <property type="protein sequence ID" value="EHR42219.1"/>
    <property type="molecule type" value="Genomic_DNA"/>
</dbReference>
<comment type="caution">
    <text evidence="4">The sequence shown here is derived from an EMBL/GenBank/DDBJ whole genome shotgun (WGS) entry which is preliminary data.</text>
</comment>
<accession>H3ZBA5</accession>
<keyword evidence="2" id="KW-0732">Signal</keyword>
<keyword evidence="5" id="KW-1185">Reference proteome</keyword>
<dbReference type="PATRIC" id="fig|1129374.4.peg.616"/>
<dbReference type="PANTHER" id="PTHR34216:SF3">
    <property type="entry name" value="POLY-BETA-1,6-N-ACETYL-D-GLUCOSAMINE N-DEACETYLASE"/>
    <property type="match status" value="1"/>
</dbReference>
<dbReference type="eggNOG" id="COG0726">
    <property type="taxonomic scope" value="Bacteria"/>
</dbReference>
<dbReference type="GO" id="GO:0005576">
    <property type="term" value="C:extracellular region"/>
    <property type="evidence" value="ECO:0007669"/>
    <property type="project" value="UniProtKB-SubCell"/>
</dbReference>
<comment type="subcellular location">
    <subcellularLocation>
        <location evidence="1">Secreted</location>
    </subcellularLocation>
</comment>
<dbReference type="CDD" id="cd10918">
    <property type="entry name" value="CE4_NodB_like_5s_6s"/>
    <property type="match status" value="1"/>
</dbReference>
<organism evidence="4 5">
    <name type="scientific">Alishewanella jeotgali KCTC 22429</name>
    <dbReference type="NCBI Taxonomy" id="1129374"/>
    <lineage>
        <taxon>Bacteria</taxon>
        <taxon>Pseudomonadati</taxon>
        <taxon>Pseudomonadota</taxon>
        <taxon>Gammaproteobacteria</taxon>
        <taxon>Alteromonadales</taxon>
        <taxon>Alteromonadaceae</taxon>
        <taxon>Alishewanella</taxon>
    </lineage>
</organism>
<gene>
    <name evidence="4" type="ORF">AJE_03051</name>
</gene>
<dbReference type="GO" id="GO:0005975">
    <property type="term" value="P:carbohydrate metabolic process"/>
    <property type="evidence" value="ECO:0007669"/>
    <property type="project" value="InterPro"/>
</dbReference>
<sequence>MNTEKLKERLLLLLRAAGVFRLTRLLMRRRLLILAYHGVSLFDEAGFNPNLFITPDTLQQRLRYLKQQGYTVMPLSAALEALDRQQLPANTVVITFDDGWYSTGAKAAPLLAELSMPFTLYVTSYYVEKNQPVLNVVMRYIFYKSSLEQVDLSQLQLKQQPQWVPFTSKAEREILYVQVFAYFTSLPGLSERLDYVRLLAQSLRVDIEHHLQQRCFNLLTSSELTKLAEQGVDLQLHTHRHRMEFSSAESFLQDIADNRASLTRICAGDFQHFCYPSGQHTRQAAMLLQQAGIQSATTCAPGFVTKHTDRYFLPRFLDGENISQLLFEAEVTGVLECLRLIKRRTLRLVRR</sequence>
<evidence type="ECO:0000256" key="1">
    <source>
        <dbReference type="ARBA" id="ARBA00004613"/>
    </source>
</evidence>
<name>H3ZBA5_9ALTE</name>
<dbReference type="SUPFAM" id="SSF88713">
    <property type="entry name" value="Glycoside hydrolase/deacetylase"/>
    <property type="match status" value="1"/>
</dbReference>
<protein>
    <submittedName>
        <fullName evidence="4">Polysaccharide deacetylase</fullName>
    </submittedName>
</protein>
<dbReference type="PANTHER" id="PTHR34216">
    <property type="match status" value="1"/>
</dbReference>
<reference evidence="4 5" key="1">
    <citation type="journal article" date="2012" name="J. Bacteriol.">
        <title>Genome Sequence of Extracellular-Protease-Producing Alishewanella jeotgali Isolated from Traditional Korean Fermented Seafood.</title>
        <authorList>
            <person name="Jung J."/>
            <person name="Chun J."/>
            <person name="Park W."/>
        </authorList>
    </citation>
    <scope>NUCLEOTIDE SEQUENCE [LARGE SCALE GENOMIC DNA]</scope>
    <source>
        <strain evidence="4 5">KCTC 22429</strain>
    </source>
</reference>
<dbReference type="RefSeq" id="WP_008949621.1">
    <property type="nucleotide sequence ID" value="NZ_AHTH01000005.1"/>
</dbReference>
<evidence type="ECO:0000259" key="3">
    <source>
        <dbReference type="Pfam" id="PF01522"/>
    </source>
</evidence>
<feature type="domain" description="NodB homology" evidence="3">
    <location>
        <begin position="86"/>
        <end position="134"/>
    </location>
</feature>
<dbReference type="Pfam" id="PF01522">
    <property type="entry name" value="Polysacc_deac_1"/>
    <property type="match status" value="2"/>
</dbReference>
<dbReference type="InterPro" id="IPR051398">
    <property type="entry name" value="Polysacch_Deacetylase"/>
</dbReference>
<evidence type="ECO:0000256" key="2">
    <source>
        <dbReference type="ARBA" id="ARBA00022729"/>
    </source>
</evidence>
<dbReference type="STRING" id="1129374.AJE_03051"/>
<feature type="domain" description="NodB homology" evidence="3">
    <location>
        <begin position="221"/>
        <end position="294"/>
    </location>
</feature>
<dbReference type="Proteomes" id="UP000012046">
    <property type="component" value="Unassembled WGS sequence"/>
</dbReference>
<dbReference type="InterPro" id="IPR002509">
    <property type="entry name" value="NODB_dom"/>
</dbReference>
<evidence type="ECO:0000313" key="5">
    <source>
        <dbReference type="Proteomes" id="UP000012046"/>
    </source>
</evidence>
<proteinExistence type="predicted"/>
<evidence type="ECO:0000313" key="4">
    <source>
        <dbReference type="EMBL" id="EHR42219.1"/>
    </source>
</evidence>
<dbReference type="InterPro" id="IPR011330">
    <property type="entry name" value="Glyco_hydro/deAcase_b/a-brl"/>
</dbReference>